<reference evidence="6" key="2">
    <citation type="submission" date="2018-05" db="EMBL/GenBank/DDBJ databases">
        <title>Effector identification in a new, highly contiguous assembly of the strawberry crown rot pathogen Phytophthora cactorum.</title>
        <authorList>
            <person name="Armitage A.D."/>
            <person name="Nellist C.F."/>
            <person name="Bates H."/>
            <person name="Vickerstaff R.J."/>
            <person name="Harrison R.J."/>
        </authorList>
    </citation>
    <scope>NUCLEOTIDE SEQUENCE</scope>
    <source>
        <strain evidence="2">15-7</strain>
        <strain evidence="3">4032</strain>
        <strain evidence="4">4040</strain>
        <strain evidence="5">P415</strain>
        <strain evidence="6">P421</strain>
    </source>
</reference>
<feature type="region of interest" description="Disordered" evidence="1">
    <location>
        <begin position="354"/>
        <end position="408"/>
    </location>
</feature>
<dbReference type="VEuPathDB" id="FungiDB:PC110_g1981"/>
<dbReference type="Proteomes" id="UP000688947">
    <property type="component" value="Unassembled WGS sequence"/>
</dbReference>
<dbReference type="EMBL" id="JAENGZ010000011">
    <property type="protein sequence ID" value="KAG6974057.1"/>
    <property type="molecule type" value="Genomic_DNA"/>
</dbReference>
<dbReference type="EMBL" id="RCMV01000033">
    <property type="protein sequence ID" value="KAG3227513.1"/>
    <property type="molecule type" value="Genomic_DNA"/>
</dbReference>
<dbReference type="AlphaFoldDB" id="A0A329T165"/>
<dbReference type="OrthoDB" id="109645at2759"/>
<evidence type="ECO:0000313" key="7">
    <source>
        <dbReference type="EMBL" id="KAG6974057.1"/>
    </source>
</evidence>
<dbReference type="Proteomes" id="UP000760860">
    <property type="component" value="Unassembled WGS sequence"/>
</dbReference>
<evidence type="ECO:0000313" key="9">
    <source>
        <dbReference type="Proteomes" id="UP000251314"/>
    </source>
</evidence>
<dbReference type="EMBL" id="RCML01000048">
    <property type="protein sequence ID" value="KAG2995461.1"/>
    <property type="molecule type" value="Genomic_DNA"/>
</dbReference>
<proteinExistence type="predicted"/>
<evidence type="ECO:0000313" key="5">
    <source>
        <dbReference type="EMBL" id="KAG2995461.1"/>
    </source>
</evidence>
<feature type="region of interest" description="Disordered" evidence="1">
    <location>
        <begin position="231"/>
        <end position="286"/>
    </location>
</feature>
<dbReference type="Proteomes" id="UP000774804">
    <property type="component" value="Unassembled WGS sequence"/>
</dbReference>
<dbReference type="EMBL" id="RCMI01000048">
    <property type="protein sequence ID" value="KAG2939581.1"/>
    <property type="molecule type" value="Genomic_DNA"/>
</dbReference>
<dbReference type="Proteomes" id="UP000697107">
    <property type="component" value="Unassembled WGS sequence"/>
</dbReference>
<evidence type="ECO:0000256" key="1">
    <source>
        <dbReference type="SAM" id="MobiDB-lite"/>
    </source>
</evidence>
<protein>
    <submittedName>
        <fullName evidence="8">Uncharacterized protein</fullName>
    </submittedName>
</protein>
<dbReference type="EMBL" id="RCMK01000051">
    <property type="protein sequence ID" value="KAG2951485.1"/>
    <property type="molecule type" value="Genomic_DNA"/>
</dbReference>
<dbReference type="EMBL" id="RCMG01000017">
    <property type="protein sequence ID" value="KAG2868014.1"/>
    <property type="molecule type" value="Genomic_DNA"/>
</dbReference>
<dbReference type="Proteomes" id="UP000736787">
    <property type="component" value="Unassembled WGS sequence"/>
</dbReference>
<gene>
    <name evidence="7" type="ORF">JG687_00000556</name>
    <name evidence="8" type="ORF">PC110_g1981</name>
    <name evidence="2" type="ORF">PC113_g1483</name>
    <name evidence="3" type="ORF">PC115_g3043</name>
    <name evidence="4" type="ORF">PC117_g3559</name>
    <name evidence="5" type="ORF">PC118_g2990</name>
    <name evidence="6" type="ORF">PC129_g1914</name>
</gene>
<feature type="compositionally biased region" description="Polar residues" evidence="1">
    <location>
        <begin position="245"/>
        <end position="263"/>
    </location>
</feature>
<evidence type="ECO:0000313" key="2">
    <source>
        <dbReference type="EMBL" id="KAG2868014.1"/>
    </source>
</evidence>
<organism evidence="8 9">
    <name type="scientific">Phytophthora cactorum</name>
    <dbReference type="NCBI Taxonomy" id="29920"/>
    <lineage>
        <taxon>Eukaryota</taxon>
        <taxon>Sar</taxon>
        <taxon>Stramenopiles</taxon>
        <taxon>Oomycota</taxon>
        <taxon>Peronosporomycetes</taxon>
        <taxon>Peronosporales</taxon>
        <taxon>Peronosporaceae</taxon>
        <taxon>Phytophthora</taxon>
    </lineage>
</organism>
<reference evidence="7" key="3">
    <citation type="submission" date="2021-01" db="EMBL/GenBank/DDBJ databases">
        <title>Phytophthora aleatoria, a newly-described species from Pinus radiata is distinct from Phytophthora cactorum isolates based on comparative genomics.</title>
        <authorList>
            <person name="Mcdougal R."/>
            <person name="Panda P."/>
            <person name="Williams N."/>
            <person name="Studholme D.J."/>
        </authorList>
    </citation>
    <scope>NUCLEOTIDE SEQUENCE</scope>
    <source>
        <strain evidence="7">NZFS 3830</strain>
    </source>
</reference>
<dbReference type="Proteomes" id="UP000735874">
    <property type="component" value="Unassembled WGS sequence"/>
</dbReference>
<name>A0A329T165_9STRA</name>
<evidence type="ECO:0000313" key="3">
    <source>
        <dbReference type="EMBL" id="KAG2939581.1"/>
    </source>
</evidence>
<sequence>MQRTSGSPVEVADLSFLLEGITSVALPAAATTTDNTHLALKNNCHPQENSRLPVDENNERLRLLQELAEWKIPHHVAKERPTAWIRELQEENARLRDSATAPKEFAMRIQELEAENARLTRDNSIRAAGANLQIGKLQAANTHLQRANEASMDKAAAAHRSVQGIRALALQQIDKIADAVRRRRCKCEYIDERRVFPNAKPQTDQEKIIWLETELITKEAELQKVRAALQARNERSAPCVAPDSGNESSTTSDGTAVQSTQAVRPTAGDEDCKETNTTTDACHHDTHTQLQKNQLDAIEVEVLTRVDLEALEEPPVSEAWLKAVQGVEADDLGLNGMIMPTDMELLEFLSDSNTSNDGVKANEDTQQQDIGGDSTNTTSSKRKRSEHLDEASTAQLARPLQRRKLVQH</sequence>
<reference evidence="8 9" key="1">
    <citation type="submission" date="2018-01" db="EMBL/GenBank/DDBJ databases">
        <title>Draft genome of the strawberry crown rot pathogen Phytophthora cactorum.</title>
        <authorList>
            <person name="Armitage A.D."/>
            <person name="Lysoe E."/>
            <person name="Nellist C.F."/>
            <person name="Harrison R.J."/>
            <person name="Brurberg M.B."/>
        </authorList>
    </citation>
    <scope>NUCLEOTIDE SEQUENCE [LARGE SCALE GENOMIC DNA]</scope>
    <source>
        <strain evidence="8 9">10300</strain>
    </source>
</reference>
<evidence type="ECO:0000313" key="8">
    <source>
        <dbReference type="EMBL" id="RAW41786.1"/>
    </source>
</evidence>
<dbReference type="Proteomes" id="UP000251314">
    <property type="component" value="Unassembled WGS sequence"/>
</dbReference>
<keyword evidence="9" id="KW-1185">Reference proteome</keyword>
<accession>A0A329T165</accession>
<comment type="caution">
    <text evidence="8">The sequence shown here is derived from an EMBL/GenBank/DDBJ whole genome shotgun (WGS) entry which is preliminary data.</text>
</comment>
<dbReference type="EMBL" id="MJFZ01000024">
    <property type="protein sequence ID" value="RAW41786.1"/>
    <property type="molecule type" value="Genomic_DNA"/>
</dbReference>
<evidence type="ECO:0000313" key="4">
    <source>
        <dbReference type="EMBL" id="KAG2951485.1"/>
    </source>
</evidence>
<evidence type="ECO:0000313" key="6">
    <source>
        <dbReference type="EMBL" id="KAG3227513.1"/>
    </source>
</evidence>